<dbReference type="CDD" id="cd01392">
    <property type="entry name" value="HTH_LacI"/>
    <property type="match status" value="1"/>
</dbReference>
<protein>
    <submittedName>
        <fullName evidence="5">LacI family transcriptional regulator</fullName>
    </submittedName>
</protein>
<dbReference type="InterPro" id="IPR028082">
    <property type="entry name" value="Peripla_BP_I"/>
</dbReference>
<proteinExistence type="predicted"/>
<dbReference type="InterPro" id="IPR000843">
    <property type="entry name" value="HTH_LacI"/>
</dbReference>
<dbReference type="Pfam" id="PF00356">
    <property type="entry name" value="LacI"/>
    <property type="match status" value="1"/>
</dbReference>
<dbReference type="KEGG" id="als:DJ013_19500"/>
<dbReference type="CDD" id="cd06267">
    <property type="entry name" value="PBP1_LacI_sugar_binding-like"/>
    <property type="match status" value="1"/>
</dbReference>
<gene>
    <name evidence="5" type="ORF">DJ013_19500</name>
</gene>
<dbReference type="GO" id="GO:0003700">
    <property type="term" value="F:DNA-binding transcription factor activity"/>
    <property type="evidence" value="ECO:0007669"/>
    <property type="project" value="TreeGrafter"/>
</dbReference>
<dbReference type="PANTHER" id="PTHR30146">
    <property type="entry name" value="LACI-RELATED TRANSCRIPTIONAL REPRESSOR"/>
    <property type="match status" value="1"/>
</dbReference>
<dbReference type="RefSeq" id="WP_111373605.1">
    <property type="nucleotide sequence ID" value="NZ_CP029480.1"/>
</dbReference>
<dbReference type="AlphaFoldDB" id="A0A2Z4GGN4"/>
<dbReference type="SMART" id="SM00354">
    <property type="entry name" value="HTH_LACI"/>
    <property type="match status" value="1"/>
</dbReference>
<dbReference type="SUPFAM" id="SSF47413">
    <property type="entry name" value="lambda repressor-like DNA-binding domains"/>
    <property type="match status" value="1"/>
</dbReference>
<dbReference type="InterPro" id="IPR010982">
    <property type="entry name" value="Lambda_DNA-bd_dom_sf"/>
</dbReference>
<dbReference type="InterPro" id="IPR025997">
    <property type="entry name" value="SBP_2_dom"/>
</dbReference>
<dbReference type="Gene3D" id="3.40.50.2300">
    <property type="match status" value="2"/>
</dbReference>
<dbReference type="PROSITE" id="PS50932">
    <property type="entry name" value="HTH_LACI_2"/>
    <property type="match status" value="1"/>
</dbReference>
<evidence type="ECO:0000259" key="4">
    <source>
        <dbReference type="PROSITE" id="PS50932"/>
    </source>
</evidence>
<keyword evidence="2" id="KW-0238">DNA-binding</keyword>
<keyword evidence="1" id="KW-0805">Transcription regulation</keyword>
<evidence type="ECO:0000256" key="3">
    <source>
        <dbReference type="ARBA" id="ARBA00023163"/>
    </source>
</evidence>
<accession>A0A2Z4GGN4</accession>
<dbReference type="SUPFAM" id="SSF53822">
    <property type="entry name" value="Periplasmic binding protein-like I"/>
    <property type="match status" value="1"/>
</dbReference>
<organism evidence="5 6">
    <name type="scientific">Arcticibacterium luteifluviistationis</name>
    <dbReference type="NCBI Taxonomy" id="1784714"/>
    <lineage>
        <taxon>Bacteria</taxon>
        <taxon>Pseudomonadati</taxon>
        <taxon>Bacteroidota</taxon>
        <taxon>Cytophagia</taxon>
        <taxon>Cytophagales</taxon>
        <taxon>Leadbetterellaceae</taxon>
        <taxon>Arcticibacterium</taxon>
    </lineage>
</organism>
<dbReference type="Proteomes" id="UP000249873">
    <property type="component" value="Chromosome"/>
</dbReference>
<dbReference type="PANTHER" id="PTHR30146:SF109">
    <property type="entry name" value="HTH-TYPE TRANSCRIPTIONAL REGULATOR GALS"/>
    <property type="match status" value="1"/>
</dbReference>
<dbReference type="Gene3D" id="1.10.260.40">
    <property type="entry name" value="lambda repressor-like DNA-binding domains"/>
    <property type="match status" value="1"/>
</dbReference>
<keyword evidence="6" id="KW-1185">Reference proteome</keyword>
<name>A0A2Z4GGN4_9BACT</name>
<dbReference type="GO" id="GO:0000976">
    <property type="term" value="F:transcription cis-regulatory region binding"/>
    <property type="evidence" value="ECO:0007669"/>
    <property type="project" value="TreeGrafter"/>
</dbReference>
<feature type="domain" description="HTH lacI-type" evidence="4">
    <location>
        <begin position="4"/>
        <end position="58"/>
    </location>
</feature>
<dbReference type="EMBL" id="CP029480">
    <property type="protein sequence ID" value="AWW00238.1"/>
    <property type="molecule type" value="Genomic_DNA"/>
</dbReference>
<evidence type="ECO:0000313" key="6">
    <source>
        <dbReference type="Proteomes" id="UP000249873"/>
    </source>
</evidence>
<evidence type="ECO:0000256" key="1">
    <source>
        <dbReference type="ARBA" id="ARBA00023015"/>
    </source>
</evidence>
<reference evidence="5 6" key="1">
    <citation type="submission" date="2018-05" db="EMBL/GenBank/DDBJ databases">
        <title>Complete genome sequence of Arcticibacterium luteifluviistationis SM1504T, a cytophagaceae bacterium isolated from Arctic surface seawater.</title>
        <authorList>
            <person name="Li Y."/>
            <person name="Qin Q.-L."/>
        </authorList>
    </citation>
    <scope>NUCLEOTIDE SEQUENCE [LARGE SCALE GENOMIC DNA]</scope>
    <source>
        <strain evidence="5 6">SM1504</strain>
    </source>
</reference>
<sequence length="336" mass="37649">MEAITIKDIAKELNLSTSTVSRAIRGSYEISDATKKRVLDYAEKVNYRPNPIALSLRENKTRSIGIIVPEIANNFFSNAINGAEDIAQKRGYHIMIFQSRESSEREKSCLQHVIARKLDGVLLSLSGSTKDYTFFERLLEDKFPMVFFDRVPEGIKANKVIANNFQGAFEGTEHLIKIGRKRIGHITGPSNLSNSQERLAGYKAALKKHNLPHNDNLVRFIEFDYSTITETVKNLIEEENLDALFTAGERLTLSCYEAIKSIDVKIPEEIAMVGFTNINVANLLNPSMTTVSQPAFDLGAEAVNILIDNIEGKKKNMGYKQLELPTFLEIRTSSNA</sequence>
<dbReference type="Pfam" id="PF13407">
    <property type="entry name" value="Peripla_BP_4"/>
    <property type="match status" value="1"/>
</dbReference>
<dbReference type="OrthoDB" id="833520at2"/>
<evidence type="ECO:0000256" key="2">
    <source>
        <dbReference type="ARBA" id="ARBA00023125"/>
    </source>
</evidence>
<keyword evidence="3" id="KW-0804">Transcription</keyword>
<evidence type="ECO:0000313" key="5">
    <source>
        <dbReference type="EMBL" id="AWW00238.1"/>
    </source>
</evidence>